<dbReference type="AlphaFoldDB" id="A0A316FP42"/>
<accession>A0A316FP42</accession>
<dbReference type="Proteomes" id="UP000245697">
    <property type="component" value="Unassembled WGS sequence"/>
</dbReference>
<evidence type="ECO:0000313" key="1">
    <source>
        <dbReference type="EMBL" id="PWK50628.1"/>
    </source>
</evidence>
<protein>
    <recommendedName>
        <fullName evidence="3">Excreted virulence factor EspC (Type VII ESX diderm)</fullName>
    </recommendedName>
</protein>
<reference evidence="1 2" key="1">
    <citation type="submission" date="2018-05" db="EMBL/GenBank/DDBJ databases">
        <title>Genomic Encyclopedia of Archaeal and Bacterial Type Strains, Phase II (KMG-II): from individual species to whole genera.</title>
        <authorList>
            <person name="Goeker M."/>
        </authorList>
    </citation>
    <scope>NUCLEOTIDE SEQUENCE [LARGE SCALE GENOMIC DNA]</scope>
    <source>
        <strain evidence="1 2">DSM 45184</strain>
    </source>
</reference>
<name>A0A316FP42_9ACTN</name>
<proteinExistence type="predicted"/>
<keyword evidence="2" id="KW-1185">Reference proteome</keyword>
<evidence type="ECO:0008006" key="3">
    <source>
        <dbReference type="Google" id="ProtNLM"/>
    </source>
</evidence>
<gene>
    <name evidence="1" type="ORF">BC793_103516</name>
</gene>
<dbReference type="EMBL" id="QGGR01000003">
    <property type="protein sequence ID" value="PWK50628.1"/>
    <property type="molecule type" value="Genomic_DNA"/>
</dbReference>
<comment type="caution">
    <text evidence="1">The sequence shown here is derived from an EMBL/GenBank/DDBJ whole genome shotgun (WGS) entry which is preliminary data.</text>
</comment>
<evidence type="ECO:0000313" key="2">
    <source>
        <dbReference type="Proteomes" id="UP000245697"/>
    </source>
</evidence>
<organism evidence="1 2">
    <name type="scientific">Actinoplanes xinjiangensis</name>
    <dbReference type="NCBI Taxonomy" id="512350"/>
    <lineage>
        <taxon>Bacteria</taxon>
        <taxon>Bacillati</taxon>
        <taxon>Actinomycetota</taxon>
        <taxon>Actinomycetes</taxon>
        <taxon>Micromonosporales</taxon>
        <taxon>Micromonosporaceae</taxon>
        <taxon>Actinoplanes</taxon>
    </lineage>
</organism>
<sequence>MGTVDGRLVADCVKLWQAGEYQLKPLADHYRNVITAVLRSEAGLSALGRDSMLGGPYGPFRTAWQTLADQAIESLRTTSESLAATADVLILAADSYAGTDRDNAEAFESECARIEAALPGVELR</sequence>